<sequence length="350" mass="39625">MAIPNKIFDCIIIGGGQAGLSVAYFLKRSKLNYLILDAEGNSGGSWLHTWDSLKLFSPSQYSSLSGWQMPESKNEYPCRQEFIDYLKAYEKRYNFSIQRNTKVTKVKNKDGIFKIETNQGNFAETVVSATGTAKNPFIPSFPKRKDYQGVQLHSVDYRNTKKFKGKKILVIGGGNSGAQILAELSKVAQTKWVTLEEPTFLPEEIDGRYLFQQANSSYFNEKKQTEEKEVSLSDIVQVEIVKNGLKRNIYDALRPFDSFYKDGVIWQDGEKETFDAVIWCTGFNANLKHLNPLGIIKNGHIETKNTRSIKYPKLWLVGYGNWTGFASATIYGVGKTARNTAKEIKAHFDV</sequence>
<dbReference type="GO" id="GO:0004497">
    <property type="term" value="F:monooxygenase activity"/>
    <property type="evidence" value="ECO:0007669"/>
    <property type="project" value="UniProtKB-KW"/>
</dbReference>
<dbReference type="Gene3D" id="3.50.50.60">
    <property type="entry name" value="FAD/NAD(P)-binding domain"/>
    <property type="match status" value="1"/>
</dbReference>
<proteinExistence type="predicted"/>
<comment type="caution">
    <text evidence="2">The sequence shown here is derived from an EMBL/GenBank/DDBJ whole genome shotgun (WGS) entry which is preliminary data.</text>
</comment>
<dbReference type="Pfam" id="PF13738">
    <property type="entry name" value="Pyr_redox_3"/>
    <property type="match status" value="1"/>
</dbReference>
<organism evidence="2 3">
    <name type="scientific">Zunongwangia pacifica</name>
    <dbReference type="NCBI Taxonomy" id="2911062"/>
    <lineage>
        <taxon>Bacteria</taxon>
        <taxon>Pseudomonadati</taxon>
        <taxon>Bacteroidota</taxon>
        <taxon>Flavobacteriia</taxon>
        <taxon>Flavobacteriales</taxon>
        <taxon>Flavobacteriaceae</taxon>
        <taxon>Zunongwangia</taxon>
    </lineage>
</organism>
<dbReference type="InterPro" id="IPR050982">
    <property type="entry name" value="Auxin_biosynth/cation_transpt"/>
</dbReference>
<evidence type="ECO:0000313" key="2">
    <source>
        <dbReference type="EMBL" id="MCL6218604.1"/>
    </source>
</evidence>
<dbReference type="InterPro" id="IPR036188">
    <property type="entry name" value="FAD/NAD-bd_sf"/>
</dbReference>
<evidence type="ECO:0000313" key="3">
    <source>
        <dbReference type="Proteomes" id="UP001139521"/>
    </source>
</evidence>
<gene>
    <name evidence="2" type="ORF">L1967_09875</name>
</gene>
<evidence type="ECO:0000256" key="1">
    <source>
        <dbReference type="ARBA" id="ARBA00023002"/>
    </source>
</evidence>
<keyword evidence="3" id="KW-1185">Reference proteome</keyword>
<dbReference type="PRINTS" id="PR00368">
    <property type="entry name" value="FADPNR"/>
</dbReference>
<dbReference type="PRINTS" id="PR00469">
    <property type="entry name" value="PNDRDTASEII"/>
</dbReference>
<keyword evidence="2" id="KW-0503">Monooxygenase</keyword>
<dbReference type="EMBL" id="JAKHSK010000012">
    <property type="protein sequence ID" value="MCL6218604.1"/>
    <property type="molecule type" value="Genomic_DNA"/>
</dbReference>
<accession>A0A9X1ZRI7</accession>
<dbReference type="AlphaFoldDB" id="A0A9X1ZRI7"/>
<dbReference type="GO" id="GO:0050660">
    <property type="term" value="F:flavin adenine dinucleotide binding"/>
    <property type="evidence" value="ECO:0007669"/>
    <property type="project" value="TreeGrafter"/>
</dbReference>
<dbReference type="SUPFAM" id="SSF51905">
    <property type="entry name" value="FAD/NAD(P)-binding domain"/>
    <property type="match status" value="2"/>
</dbReference>
<dbReference type="RefSeq" id="WP_249601496.1">
    <property type="nucleotide sequence ID" value="NZ_JAKHSK010000012.1"/>
</dbReference>
<protein>
    <submittedName>
        <fullName evidence="2">ArsO family NAD(P)H-dependent flavin-containing monooxygenase</fullName>
    </submittedName>
</protein>
<reference evidence="2" key="1">
    <citation type="submission" date="2022-01" db="EMBL/GenBank/DDBJ databases">
        <title>Genome sequencing of Zunongwangia sp. M21534 genome.</title>
        <authorList>
            <person name="Chen Y."/>
            <person name="Dong C."/>
            <person name="Shao Z."/>
        </authorList>
    </citation>
    <scope>NUCLEOTIDE SEQUENCE</scope>
    <source>
        <strain evidence="2">MCCC M21534</strain>
    </source>
</reference>
<keyword evidence="1" id="KW-0560">Oxidoreductase</keyword>
<dbReference type="NCBIfam" id="NF040505">
    <property type="entry name" value="ArsO_flavin_mono"/>
    <property type="match status" value="1"/>
</dbReference>
<dbReference type="PANTHER" id="PTHR43539">
    <property type="entry name" value="FLAVIN-BINDING MONOOXYGENASE-LIKE PROTEIN (AFU_ORTHOLOGUE AFUA_4G09220)"/>
    <property type="match status" value="1"/>
</dbReference>
<dbReference type="PANTHER" id="PTHR43539:SF78">
    <property type="entry name" value="FLAVIN-CONTAINING MONOOXYGENASE"/>
    <property type="match status" value="1"/>
</dbReference>
<dbReference type="Proteomes" id="UP001139521">
    <property type="component" value="Unassembled WGS sequence"/>
</dbReference>
<name>A0A9X1ZRI7_9FLAO</name>